<dbReference type="Proteomes" id="UP000035034">
    <property type="component" value="Unassembled WGS sequence"/>
</dbReference>
<feature type="DNA-binding region" description="H-T-H motif" evidence="2">
    <location>
        <begin position="38"/>
        <end position="57"/>
    </location>
</feature>
<proteinExistence type="predicted"/>
<keyword evidence="5" id="KW-1185">Reference proteome</keyword>
<evidence type="ECO:0000256" key="1">
    <source>
        <dbReference type="ARBA" id="ARBA00023125"/>
    </source>
</evidence>
<dbReference type="Gene3D" id="1.10.357.10">
    <property type="entry name" value="Tetracycline Repressor, domain 2"/>
    <property type="match status" value="1"/>
</dbReference>
<dbReference type="EMBL" id="BAEH01000106">
    <property type="protein sequence ID" value="GAB20228.1"/>
    <property type="molecule type" value="Genomic_DNA"/>
</dbReference>
<accession>H0R577</accession>
<dbReference type="PRINTS" id="PR00455">
    <property type="entry name" value="HTHTETR"/>
</dbReference>
<reference evidence="4 5" key="1">
    <citation type="submission" date="2011-12" db="EMBL/GenBank/DDBJ databases">
        <title>Whole genome shotgun sequence of Gordonia effusa NBRC 100432.</title>
        <authorList>
            <person name="Yoshida I."/>
            <person name="Takarada H."/>
            <person name="Hosoyama A."/>
            <person name="Tsuchikane K."/>
            <person name="Katsumata H."/>
            <person name="Yamazaki S."/>
            <person name="Fujita N."/>
        </authorList>
    </citation>
    <scope>NUCLEOTIDE SEQUENCE [LARGE SCALE GENOMIC DNA]</scope>
    <source>
        <strain evidence="4 5">NBRC 100432</strain>
    </source>
</reference>
<comment type="caution">
    <text evidence="4">The sequence shown here is derived from an EMBL/GenBank/DDBJ whole genome shotgun (WGS) entry which is preliminary data.</text>
</comment>
<organism evidence="4 5">
    <name type="scientific">Gordonia effusa NBRC 100432</name>
    <dbReference type="NCBI Taxonomy" id="1077974"/>
    <lineage>
        <taxon>Bacteria</taxon>
        <taxon>Bacillati</taxon>
        <taxon>Actinomycetota</taxon>
        <taxon>Actinomycetes</taxon>
        <taxon>Mycobacteriales</taxon>
        <taxon>Gordoniaceae</taxon>
        <taxon>Gordonia</taxon>
    </lineage>
</organism>
<name>H0R577_9ACTN</name>
<dbReference type="GO" id="GO:0003677">
    <property type="term" value="F:DNA binding"/>
    <property type="evidence" value="ECO:0007669"/>
    <property type="project" value="UniProtKB-UniRule"/>
</dbReference>
<dbReference type="AlphaFoldDB" id="H0R577"/>
<dbReference type="SUPFAM" id="SSF46689">
    <property type="entry name" value="Homeodomain-like"/>
    <property type="match status" value="1"/>
</dbReference>
<dbReference type="InterPro" id="IPR001647">
    <property type="entry name" value="HTH_TetR"/>
</dbReference>
<dbReference type="OrthoDB" id="3193022at2"/>
<evidence type="ECO:0000259" key="3">
    <source>
        <dbReference type="PROSITE" id="PS50977"/>
    </source>
</evidence>
<dbReference type="PANTHER" id="PTHR43479:SF11">
    <property type="entry name" value="ACREF_ENVCD OPERON REPRESSOR-RELATED"/>
    <property type="match status" value="1"/>
</dbReference>
<dbReference type="InterPro" id="IPR050624">
    <property type="entry name" value="HTH-type_Tx_Regulator"/>
</dbReference>
<dbReference type="STRING" id="1077974.GOEFS_106_01260"/>
<keyword evidence="1 2" id="KW-0238">DNA-binding</keyword>
<gene>
    <name evidence="4" type="ORF">GOEFS_106_01260</name>
</gene>
<protein>
    <submittedName>
        <fullName evidence="4">Putative TetR family transcriptional regulator</fullName>
    </submittedName>
</protein>
<dbReference type="eggNOG" id="COG1309">
    <property type="taxonomic scope" value="Bacteria"/>
</dbReference>
<feature type="domain" description="HTH tetR-type" evidence="3">
    <location>
        <begin position="15"/>
        <end position="75"/>
    </location>
</feature>
<evidence type="ECO:0000313" key="5">
    <source>
        <dbReference type="Proteomes" id="UP000035034"/>
    </source>
</evidence>
<evidence type="ECO:0000313" key="4">
    <source>
        <dbReference type="EMBL" id="GAB20228.1"/>
    </source>
</evidence>
<dbReference type="InterPro" id="IPR039532">
    <property type="entry name" value="TetR_C_Firmicutes"/>
</dbReference>
<dbReference type="RefSeq" id="WP_007319563.1">
    <property type="nucleotide sequence ID" value="NZ_BAEH01000106.1"/>
</dbReference>
<sequence>MTDSADLSGINPIAARSQEWLINALFALMREKSYSDITITDIATRAELSRRTFYRNFATKDELIDAYCRRLVDDYVHRMRKADLTKSRDVALRFFEFWTDHADFLELLTSSGLSSLLLRKFNEHIGAIFIRTQTPRFDDAVHLEYALAFTAGGYFNVLFAWLHLGKRETPAEMADAIVSLPGN</sequence>
<dbReference type="Pfam" id="PF00440">
    <property type="entry name" value="TetR_N"/>
    <property type="match status" value="1"/>
</dbReference>
<dbReference type="PANTHER" id="PTHR43479">
    <property type="entry name" value="ACREF/ENVCD OPERON REPRESSOR-RELATED"/>
    <property type="match status" value="1"/>
</dbReference>
<dbReference type="Pfam" id="PF14278">
    <property type="entry name" value="TetR_C_8"/>
    <property type="match status" value="1"/>
</dbReference>
<evidence type="ECO:0000256" key="2">
    <source>
        <dbReference type="PROSITE-ProRule" id="PRU00335"/>
    </source>
</evidence>
<dbReference type="InterPro" id="IPR009057">
    <property type="entry name" value="Homeodomain-like_sf"/>
</dbReference>
<dbReference type="PROSITE" id="PS50977">
    <property type="entry name" value="HTH_TETR_2"/>
    <property type="match status" value="1"/>
</dbReference>